<reference evidence="1 2" key="1">
    <citation type="submission" date="2017-11" db="EMBL/GenBank/DDBJ databases">
        <title>Infants hospitalized years apart are colonized by the same room-sourced microbial strains.</title>
        <authorList>
            <person name="Brooks B."/>
            <person name="Olm M.R."/>
            <person name="Firek B.A."/>
            <person name="Baker R."/>
            <person name="Thomas B.C."/>
            <person name="Morowitz M.J."/>
            <person name="Banfield J.F."/>
        </authorList>
    </citation>
    <scope>NUCLEOTIDE SEQUENCE [LARGE SCALE GENOMIC DNA]</scope>
    <source>
        <strain evidence="1">S2_009_000_R2_76</strain>
    </source>
</reference>
<dbReference type="AlphaFoldDB" id="A0A2W5E1E9"/>
<comment type="caution">
    <text evidence="1">The sequence shown here is derived from an EMBL/GenBank/DDBJ whole genome shotgun (WGS) entry which is preliminary data.</text>
</comment>
<dbReference type="Proteomes" id="UP000249645">
    <property type="component" value="Unassembled WGS sequence"/>
</dbReference>
<sequence>SILPDSLSELVNMLMNAISAGITTTEKGAELLPFNDQETIRKIANAVVEANTNTTVAPTQKETVPPNKTGVNGR</sequence>
<organism evidence="1 2">
    <name type="scientific">Pseudopedobacter saltans</name>
    <dbReference type="NCBI Taxonomy" id="151895"/>
    <lineage>
        <taxon>Bacteria</taxon>
        <taxon>Pseudomonadati</taxon>
        <taxon>Bacteroidota</taxon>
        <taxon>Sphingobacteriia</taxon>
        <taxon>Sphingobacteriales</taxon>
        <taxon>Sphingobacteriaceae</taxon>
        <taxon>Pseudopedobacter</taxon>
    </lineage>
</organism>
<evidence type="ECO:0000313" key="2">
    <source>
        <dbReference type="Proteomes" id="UP000249645"/>
    </source>
</evidence>
<feature type="non-terminal residue" evidence="1">
    <location>
        <position position="1"/>
    </location>
</feature>
<dbReference type="EMBL" id="QFOI01000791">
    <property type="protein sequence ID" value="PZP38135.1"/>
    <property type="molecule type" value="Genomic_DNA"/>
</dbReference>
<protein>
    <submittedName>
        <fullName evidence="1">Uncharacterized protein</fullName>
    </submittedName>
</protein>
<gene>
    <name evidence="1" type="ORF">DI598_21060</name>
</gene>
<proteinExistence type="predicted"/>
<evidence type="ECO:0000313" key="1">
    <source>
        <dbReference type="EMBL" id="PZP38135.1"/>
    </source>
</evidence>
<name>A0A2W5E1E9_9SPHI</name>
<accession>A0A2W5E1E9</accession>